<sequence length="814" mass="88852">MSTTNTTYTYHAHPSNIMITNTLPPVGFVQPMNQLPYNNNTVNVTNENGMVVPTAIPQLISQPATSEFNHEITRKYSIPSSNNATNSNKNKNLAKNPSSWDPMDDLLLRHLKEIQKMGWKEISQYFDNRTPNACQFRWRRLKSGNLKSNRTALIDVTEFPGKIEIKNHTTLNTTSRKRNSSKAKKNKTISPNAVTSNEKQQLDSIDKGNVPHNMQNILNGSNTNVTTSNQSVVSNDTSPKGSVSRVQISAPQRSSSFQNLIPSPTDSSNNSGLNTIRNGSIPIANGSAQCLPAAPVGSLVDKFAKPRSYSYTPLSLARPNSQVQALPLGVNNPTKQLPLPQPLQSIQQTHVDKENVGFVPKVFVKSRRGSSIAPSSSQSSISSTSQTDISSALNTTLNSSKSRKNSFTNWSSRRSSFNVSLSNGTTRRSSMVVPPITASNLLGSSLSNQVAYLSKERRESLIKKEFVAHQQNRQGSYLESGSNNPNVIFTNQYTFSYIPPPSPVMPQANNLNGSVKHAPRNLEQVAQFRSISNLSNYSNISSSSMEPTVNKKGLFTPWSIEEEQLLFDCRSKNLSPVELSIVLPNRSKEEIEARLNSFSSDSISGPLSPRKPLFVHQLAMQNDEDEVDPLHNHSSIVRPASLSSSTSSSCVSKDTSPMNSSADDSTSTTPSSTASASFGRGLNKPIPNQKMTYKNAGSVNSLPPHCEGVVTEQDFSNANHYPQTSGSNAQLPSGQRTLQKRRQAKSNKDKQLNQTPTSARSAGVDGSSNSILKIYTDEANGLRVDPLVVLFLAVGFIFSVVALHVLTKVTGKIF</sequence>
<feature type="compositionally biased region" description="Polar residues" evidence="10">
    <location>
        <begin position="717"/>
        <end position="737"/>
    </location>
</feature>
<keyword evidence="9 11" id="KW-0472">Membrane</keyword>
<dbReference type="InterPro" id="IPR001005">
    <property type="entry name" value="SANT/Myb"/>
</dbReference>
<dbReference type="SMART" id="SM00717">
    <property type="entry name" value="SANT"/>
    <property type="match status" value="2"/>
</dbReference>
<evidence type="ECO:0000259" key="13">
    <source>
        <dbReference type="PROSITE" id="PS51294"/>
    </source>
</evidence>
<feature type="transmembrane region" description="Helical" evidence="11">
    <location>
        <begin position="787"/>
        <end position="806"/>
    </location>
</feature>
<dbReference type="PROSITE" id="PS50090">
    <property type="entry name" value="MYB_LIKE"/>
    <property type="match status" value="1"/>
</dbReference>
<evidence type="ECO:0000256" key="9">
    <source>
        <dbReference type="ARBA" id="ARBA00023136"/>
    </source>
</evidence>
<keyword evidence="8" id="KW-0811">Translocation</keyword>
<dbReference type="InterPro" id="IPR009057">
    <property type="entry name" value="Homeodomain-like_sf"/>
</dbReference>
<comment type="caution">
    <text evidence="14">The sequence shown here is derived from an EMBL/GenBank/DDBJ whole genome shotgun (WGS) entry which is preliminary data.</text>
</comment>
<dbReference type="SUPFAM" id="SSF46689">
    <property type="entry name" value="Homeodomain-like"/>
    <property type="match status" value="1"/>
</dbReference>
<dbReference type="InterPro" id="IPR017930">
    <property type="entry name" value="Myb_dom"/>
</dbReference>
<feature type="region of interest" description="Disordered" evidence="10">
    <location>
        <begin position="169"/>
        <end position="205"/>
    </location>
</feature>
<organism evidence="14 15">
    <name type="scientific">Maudiozyma exigua</name>
    <name type="common">Yeast</name>
    <name type="synonym">Kazachstania exigua</name>
    <dbReference type="NCBI Taxonomy" id="34358"/>
    <lineage>
        <taxon>Eukaryota</taxon>
        <taxon>Fungi</taxon>
        <taxon>Dikarya</taxon>
        <taxon>Ascomycota</taxon>
        <taxon>Saccharomycotina</taxon>
        <taxon>Saccharomycetes</taxon>
        <taxon>Saccharomycetales</taxon>
        <taxon>Saccharomycetaceae</taxon>
        <taxon>Maudiozyma</taxon>
    </lineage>
</organism>
<keyword evidence="4 11" id="KW-0812">Transmembrane</keyword>
<feature type="region of interest" description="Disordered" evidence="10">
    <location>
        <begin position="636"/>
        <end position="699"/>
    </location>
</feature>
<evidence type="ECO:0000256" key="3">
    <source>
        <dbReference type="ARBA" id="ARBA00022448"/>
    </source>
</evidence>
<feature type="domain" description="HTH myb-type" evidence="13">
    <location>
        <begin position="119"/>
        <end position="146"/>
    </location>
</feature>
<feature type="region of interest" description="Disordered" evidence="10">
    <location>
        <begin position="717"/>
        <end position="765"/>
    </location>
</feature>
<evidence type="ECO:0000256" key="8">
    <source>
        <dbReference type="ARBA" id="ARBA00023010"/>
    </source>
</evidence>
<evidence type="ECO:0000256" key="6">
    <source>
        <dbReference type="ARBA" id="ARBA00022927"/>
    </source>
</evidence>
<dbReference type="OrthoDB" id="2143914at2759"/>
<feature type="compositionally biased region" description="Low complexity" evidence="10">
    <location>
        <begin position="641"/>
        <end position="677"/>
    </location>
</feature>
<dbReference type="InterPro" id="IPR016482">
    <property type="entry name" value="SecG/Sec61-beta/Sbh"/>
</dbReference>
<keyword evidence="6" id="KW-0653">Protein transport</keyword>
<protein>
    <recommendedName>
        <fullName evidence="16">Myb-like domain-containing protein</fullName>
    </recommendedName>
</protein>
<keyword evidence="7 11" id="KW-1133">Transmembrane helix</keyword>
<dbReference type="Proteomes" id="UP000750334">
    <property type="component" value="Unassembled WGS sequence"/>
</dbReference>
<dbReference type="EMBL" id="PUHR01000065">
    <property type="protein sequence ID" value="KAG0668516.1"/>
    <property type="molecule type" value="Genomic_DNA"/>
</dbReference>
<feature type="region of interest" description="Disordered" evidence="10">
    <location>
        <begin position="218"/>
        <end position="272"/>
    </location>
</feature>
<reference evidence="14 15" key="1">
    <citation type="submission" date="2020-11" db="EMBL/GenBank/DDBJ databases">
        <title>Kefir isolates.</title>
        <authorList>
            <person name="Marcisauskas S."/>
            <person name="Kim Y."/>
            <person name="Blasche S."/>
        </authorList>
    </citation>
    <scope>NUCLEOTIDE SEQUENCE [LARGE SCALE GENOMIC DNA]</scope>
    <source>
        <strain evidence="14 15">OG2</strain>
    </source>
</reference>
<evidence type="ECO:0000256" key="7">
    <source>
        <dbReference type="ARBA" id="ARBA00022989"/>
    </source>
</evidence>
<evidence type="ECO:0000256" key="1">
    <source>
        <dbReference type="ARBA" id="ARBA00004389"/>
    </source>
</evidence>
<evidence type="ECO:0000313" key="14">
    <source>
        <dbReference type="EMBL" id="KAG0668516.1"/>
    </source>
</evidence>
<feature type="compositionally biased region" description="Basic residues" evidence="10">
    <location>
        <begin position="175"/>
        <end position="187"/>
    </location>
</feature>
<evidence type="ECO:0000313" key="15">
    <source>
        <dbReference type="Proteomes" id="UP000750334"/>
    </source>
</evidence>
<dbReference type="PANTHER" id="PTHR13509">
    <property type="entry name" value="SEC61 SUBUNIT BETA"/>
    <property type="match status" value="1"/>
</dbReference>
<dbReference type="GO" id="GO:0005784">
    <property type="term" value="C:Sec61 translocon complex"/>
    <property type="evidence" value="ECO:0007669"/>
    <property type="project" value="InterPro"/>
</dbReference>
<feature type="compositionally biased region" description="Polar residues" evidence="10">
    <location>
        <begin position="752"/>
        <end position="765"/>
    </location>
</feature>
<comment type="subcellular location">
    <subcellularLocation>
        <location evidence="1">Endoplasmic reticulum membrane</location>
        <topology evidence="1">Single-pass membrane protein</topology>
    </subcellularLocation>
</comment>
<evidence type="ECO:0000256" key="11">
    <source>
        <dbReference type="SAM" id="Phobius"/>
    </source>
</evidence>
<dbReference type="GO" id="GO:0006886">
    <property type="term" value="P:intracellular protein transport"/>
    <property type="evidence" value="ECO:0007669"/>
    <property type="project" value="InterPro"/>
</dbReference>
<accession>A0A9P7BA99</accession>
<dbReference type="AlphaFoldDB" id="A0A9P7BA99"/>
<dbReference type="InterPro" id="IPR030671">
    <property type="entry name" value="Sec61-beta/Sbh"/>
</dbReference>
<dbReference type="Gene3D" id="1.10.10.60">
    <property type="entry name" value="Homeodomain-like"/>
    <property type="match status" value="1"/>
</dbReference>
<dbReference type="CDD" id="cd00167">
    <property type="entry name" value="SANT"/>
    <property type="match status" value="1"/>
</dbReference>
<evidence type="ECO:0000256" key="2">
    <source>
        <dbReference type="ARBA" id="ARBA00006103"/>
    </source>
</evidence>
<keyword evidence="5" id="KW-0256">Endoplasmic reticulum</keyword>
<evidence type="ECO:0008006" key="16">
    <source>
        <dbReference type="Google" id="ProtNLM"/>
    </source>
</evidence>
<dbReference type="Pfam" id="PF03911">
    <property type="entry name" value="Sec61_beta"/>
    <property type="match status" value="1"/>
</dbReference>
<evidence type="ECO:0000259" key="12">
    <source>
        <dbReference type="PROSITE" id="PS50090"/>
    </source>
</evidence>
<comment type="similarity">
    <text evidence="2">Belongs to the SEC61-beta family.</text>
</comment>
<dbReference type="Pfam" id="PF13921">
    <property type="entry name" value="Myb_DNA-bind_6"/>
    <property type="match status" value="1"/>
</dbReference>
<evidence type="ECO:0000256" key="4">
    <source>
        <dbReference type="ARBA" id="ARBA00022692"/>
    </source>
</evidence>
<feature type="compositionally biased region" description="Polar residues" evidence="10">
    <location>
        <begin position="189"/>
        <end position="199"/>
    </location>
</feature>
<dbReference type="PROSITE" id="PS51294">
    <property type="entry name" value="HTH_MYB"/>
    <property type="match status" value="1"/>
</dbReference>
<proteinExistence type="inferred from homology"/>
<evidence type="ECO:0000256" key="10">
    <source>
        <dbReference type="SAM" id="MobiDB-lite"/>
    </source>
</evidence>
<feature type="compositionally biased region" description="Low complexity" evidence="10">
    <location>
        <begin position="79"/>
        <end position="99"/>
    </location>
</feature>
<keyword evidence="15" id="KW-1185">Reference proteome</keyword>
<feature type="domain" description="Myb-like" evidence="12">
    <location>
        <begin position="92"/>
        <end position="142"/>
    </location>
</feature>
<feature type="compositionally biased region" description="Polar residues" evidence="10">
    <location>
        <begin position="689"/>
        <end position="699"/>
    </location>
</feature>
<name>A0A9P7BA99_MAUEX</name>
<feature type="region of interest" description="Disordered" evidence="10">
    <location>
        <begin position="76"/>
        <end position="99"/>
    </location>
</feature>
<keyword evidence="3" id="KW-0813">Transport</keyword>
<gene>
    <name evidence="14" type="ORF">C6P45_004612</name>
</gene>
<evidence type="ECO:0000256" key="5">
    <source>
        <dbReference type="ARBA" id="ARBA00022824"/>
    </source>
</evidence>